<sequence>MHISGQSAGNIAVMMCVTRNTVYLTIKSMEAELNGKDAEDVSTDSEPDQPSVADHVQERREQIDELMLEKKEDGNFAMKTARDVRKRIRETSGELISLRTIQRDLRALNHIWKRMPIVPCMTAKHITRRMDLGPALLELNANDILFSDESYFDTCDTHRGAYQRDGHAQQTRQKERCHAQQTRPKERYVTKVMVWGVIGVGYATLVIMNSGTVNATQYVETLKEYLVPKIDTARHIFMQDGASAHTAKFTQEFLKEQNIRTVEWPAKSCDLNPIENLWSIMKRKIDVDIMCDVNELERAIRKSWSEITQDEIDNLVLSFPHRIQKMLDNEGRPCQLKRCYLAREEVQENEV</sequence>
<gene>
    <name evidence="3" type="ORF">BSAL_94175c</name>
</gene>
<keyword evidence="4" id="KW-1185">Reference proteome</keyword>
<reference evidence="4" key="1">
    <citation type="submission" date="2015-09" db="EMBL/GenBank/DDBJ databases">
        <authorList>
            <consortium name="Pathogen Informatics"/>
        </authorList>
    </citation>
    <scope>NUCLEOTIDE SEQUENCE [LARGE SCALE GENOMIC DNA]</scope>
    <source>
        <strain evidence="4">Lake Konstanz</strain>
    </source>
</reference>
<feature type="domain" description="Tc1-like transposase DDE" evidence="2">
    <location>
        <begin position="143"/>
        <end position="286"/>
    </location>
</feature>
<protein>
    <recommendedName>
        <fullName evidence="2">Tc1-like transposase DDE domain-containing protein</fullName>
    </recommendedName>
</protein>
<proteinExistence type="predicted"/>
<evidence type="ECO:0000313" key="3">
    <source>
        <dbReference type="EMBL" id="CUG86683.1"/>
    </source>
</evidence>
<dbReference type="VEuPathDB" id="TriTrypDB:BSAL_94175c"/>
<dbReference type="Pfam" id="PF13358">
    <property type="entry name" value="DDE_3"/>
    <property type="match status" value="1"/>
</dbReference>
<dbReference type="GO" id="GO:0003676">
    <property type="term" value="F:nucleic acid binding"/>
    <property type="evidence" value="ECO:0007669"/>
    <property type="project" value="InterPro"/>
</dbReference>
<dbReference type="OMA" id="HINWTIS"/>
<evidence type="ECO:0000313" key="4">
    <source>
        <dbReference type="Proteomes" id="UP000051952"/>
    </source>
</evidence>
<dbReference type="PANTHER" id="PTHR47326">
    <property type="entry name" value="TRANSPOSABLE ELEMENT TC3 TRANSPOSASE-LIKE PROTEIN"/>
    <property type="match status" value="1"/>
</dbReference>
<dbReference type="OrthoDB" id="4843387at2759"/>
<dbReference type="InterPro" id="IPR036397">
    <property type="entry name" value="RNaseH_sf"/>
</dbReference>
<dbReference type="Gene3D" id="3.30.420.10">
    <property type="entry name" value="Ribonuclease H-like superfamily/Ribonuclease H"/>
    <property type="match status" value="1"/>
</dbReference>
<name>A0A0S4J5G9_BODSA</name>
<feature type="region of interest" description="Disordered" evidence="1">
    <location>
        <begin position="35"/>
        <end position="56"/>
    </location>
</feature>
<organism evidence="3 4">
    <name type="scientific">Bodo saltans</name>
    <name type="common">Flagellated protozoan</name>
    <dbReference type="NCBI Taxonomy" id="75058"/>
    <lineage>
        <taxon>Eukaryota</taxon>
        <taxon>Discoba</taxon>
        <taxon>Euglenozoa</taxon>
        <taxon>Kinetoplastea</taxon>
        <taxon>Metakinetoplastina</taxon>
        <taxon>Eubodonida</taxon>
        <taxon>Bodonidae</taxon>
        <taxon>Bodo</taxon>
    </lineage>
</organism>
<evidence type="ECO:0000259" key="2">
    <source>
        <dbReference type="Pfam" id="PF13358"/>
    </source>
</evidence>
<dbReference type="AlphaFoldDB" id="A0A0S4J5G9"/>
<dbReference type="PANTHER" id="PTHR47326:SF1">
    <property type="entry name" value="HTH PSQ-TYPE DOMAIN-CONTAINING PROTEIN"/>
    <property type="match status" value="1"/>
</dbReference>
<dbReference type="EMBL" id="CYKH01001363">
    <property type="protein sequence ID" value="CUG86683.1"/>
    <property type="molecule type" value="Genomic_DNA"/>
</dbReference>
<accession>A0A0S4J5G9</accession>
<dbReference type="InterPro" id="IPR038717">
    <property type="entry name" value="Tc1-like_DDE_dom"/>
</dbReference>
<dbReference type="Proteomes" id="UP000051952">
    <property type="component" value="Unassembled WGS sequence"/>
</dbReference>
<evidence type="ECO:0000256" key="1">
    <source>
        <dbReference type="SAM" id="MobiDB-lite"/>
    </source>
</evidence>